<dbReference type="EMBL" id="CAJGYO010000019">
    <property type="protein sequence ID" value="CAD6340329.1"/>
    <property type="molecule type" value="Genomic_DNA"/>
</dbReference>
<dbReference type="InterPro" id="IPR045501">
    <property type="entry name" value="DUF6490"/>
</dbReference>
<keyword evidence="1" id="KW-0812">Transmembrane</keyword>
<evidence type="ECO:0000313" key="2">
    <source>
        <dbReference type="EMBL" id="CAD6340329.1"/>
    </source>
</evidence>
<feature type="transmembrane region" description="Helical" evidence="1">
    <location>
        <begin position="66"/>
        <end position="86"/>
    </location>
</feature>
<keyword evidence="3" id="KW-1185">Reference proteome</keyword>
<evidence type="ECO:0000313" key="3">
    <source>
        <dbReference type="Proteomes" id="UP000604825"/>
    </source>
</evidence>
<name>A0A811SIF4_9POAL</name>
<dbReference type="OrthoDB" id="695433at2759"/>
<comment type="caution">
    <text evidence="2">The sequence shown here is derived from an EMBL/GenBank/DDBJ whole genome shotgun (WGS) entry which is preliminary data.</text>
</comment>
<dbReference type="PANTHER" id="PTHR46610:SF11">
    <property type="entry name" value="PGG DOMAIN-CONTAINING PROTEIN"/>
    <property type="match status" value="1"/>
</dbReference>
<evidence type="ECO:0000256" key="1">
    <source>
        <dbReference type="SAM" id="Phobius"/>
    </source>
</evidence>
<keyword evidence="1" id="KW-0472">Membrane</keyword>
<dbReference type="PANTHER" id="PTHR46610">
    <property type="entry name" value="OS05G0181300 PROTEIN"/>
    <property type="match status" value="1"/>
</dbReference>
<accession>A0A811SIF4</accession>
<organism evidence="2 3">
    <name type="scientific">Miscanthus lutarioriparius</name>
    <dbReference type="NCBI Taxonomy" id="422564"/>
    <lineage>
        <taxon>Eukaryota</taxon>
        <taxon>Viridiplantae</taxon>
        <taxon>Streptophyta</taxon>
        <taxon>Embryophyta</taxon>
        <taxon>Tracheophyta</taxon>
        <taxon>Spermatophyta</taxon>
        <taxon>Magnoliopsida</taxon>
        <taxon>Liliopsida</taxon>
        <taxon>Poales</taxon>
        <taxon>Poaceae</taxon>
        <taxon>PACMAD clade</taxon>
        <taxon>Panicoideae</taxon>
        <taxon>Andropogonodae</taxon>
        <taxon>Andropogoneae</taxon>
        <taxon>Saccharinae</taxon>
        <taxon>Miscanthus</taxon>
    </lineage>
</organism>
<proteinExistence type="predicted"/>
<dbReference type="Proteomes" id="UP000604825">
    <property type="component" value="Unassembled WGS sequence"/>
</dbReference>
<keyword evidence="1" id="KW-1133">Transmembrane helix</keyword>
<dbReference type="AlphaFoldDB" id="A0A811SIF4"/>
<gene>
    <name evidence="2" type="ORF">NCGR_LOCUS64427</name>
</gene>
<feature type="transmembrane region" description="Helical" evidence="1">
    <location>
        <begin position="33"/>
        <end position="54"/>
    </location>
</feature>
<reference evidence="2" key="1">
    <citation type="submission" date="2020-10" db="EMBL/GenBank/DDBJ databases">
        <authorList>
            <person name="Han B."/>
            <person name="Lu T."/>
            <person name="Zhao Q."/>
            <person name="Huang X."/>
            <person name="Zhao Y."/>
        </authorList>
    </citation>
    <scope>NUCLEOTIDE SEQUENCE</scope>
</reference>
<sequence length="116" mass="12414">MDRQRSCLTSLGFGVLAFTSVLAFYSSWGDASSVGFVLLADAALLLLFLCLREFEQGGGRGRDARIKTAVWCLTTLFTAMFASRVAPLMPPLVGALVWTMAVATAAGGVWAFFLNP</sequence>
<feature type="transmembrane region" description="Helical" evidence="1">
    <location>
        <begin position="92"/>
        <end position="114"/>
    </location>
</feature>
<protein>
    <submittedName>
        <fullName evidence="2">Uncharacterized protein</fullName>
    </submittedName>
</protein>
<dbReference type="Pfam" id="PF20100">
    <property type="entry name" value="DUF6490"/>
    <property type="match status" value="1"/>
</dbReference>